<dbReference type="EMBL" id="JRLW01000014">
    <property type="protein sequence ID" value="KGO88887.1"/>
    <property type="molecule type" value="Genomic_DNA"/>
</dbReference>
<dbReference type="STRING" id="1121899.GCA_000430025_00732"/>
<dbReference type="AlphaFoldDB" id="A0A0A2M886"/>
<gene>
    <name evidence="2" type="ORF">Q764_10770</name>
</gene>
<proteinExistence type="predicted"/>
<keyword evidence="1" id="KW-1133">Transmembrane helix</keyword>
<dbReference type="OrthoDB" id="1367298at2"/>
<evidence type="ECO:0000313" key="3">
    <source>
        <dbReference type="Proteomes" id="UP000030121"/>
    </source>
</evidence>
<dbReference type="eggNOG" id="ENOG502ZY7X">
    <property type="taxonomic scope" value="Bacteria"/>
</dbReference>
<name>A0A0A2M886_9FLAO</name>
<keyword evidence="1" id="KW-0472">Membrane</keyword>
<protein>
    <submittedName>
        <fullName evidence="2">Uncharacterized protein</fullName>
    </submittedName>
</protein>
<dbReference type="RefSeq" id="WP_026979505.1">
    <property type="nucleotide sequence ID" value="NZ_AUCZ01000003.1"/>
</dbReference>
<dbReference type="Proteomes" id="UP000030121">
    <property type="component" value="Unassembled WGS sequence"/>
</dbReference>
<accession>A0A0A2M886</accession>
<organism evidence="2 3">
    <name type="scientific">Flavobacterium suncheonense GH29-5 = DSM 17707</name>
    <dbReference type="NCBI Taxonomy" id="1121899"/>
    <lineage>
        <taxon>Bacteria</taxon>
        <taxon>Pseudomonadati</taxon>
        <taxon>Bacteroidota</taxon>
        <taxon>Flavobacteriia</taxon>
        <taxon>Flavobacteriales</taxon>
        <taxon>Flavobacteriaceae</taxon>
        <taxon>Flavobacterium</taxon>
    </lineage>
</organism>
<evidence type="ECO:0000313" key="2">
    <source>
        <dbReference type="EMBL" id="KGO88887.1"/>
    </source>
</evidence>
<feature type="transmembrane region" description="Helical" evidence="1">
    <location>
        <begin position="33"/>
        <end position="51"/>
    </location>
</feature>
<keyword evidence="3" id="KW-1185">Reference proteome</keyword>
<evidence type="ECO:0000256" key="1">
    <source>
        <dbReference type="SAM" id="Phobius"/>
    </source>
</evidence>
<keyword evidence="1" id="KW-0812">Transmembrane</keyword>
<sequence length="70" mass="8187">MKNYAIKLVWATTLYVFAFAVLCQTDVSYNVLVGLLLFGFLLIPYMVYTVLTDDYTTTKTFRDWYEDHAV</sequence>
<reference evidence="2 3" key="1">
    <citation type="submission" date="2013-09" db="EMBL/GenBank/DDBJ databases">
        <authorList>
            <person name="Zeng Z."/>
            <person name="Chen C."/>
        </authorList>
    </citation>
    <scope>NUCLEOTIDE SEQUENCE [LARGE SCALE GENOMIC DNA]</scope>
    <source>
        <strain evidence="2 3">GH29-5</strain>
    </source>
</reference>
<comment type="caution">
    <text evidence="2">The sequence shown here is derived from an EMBL/GenBank/DDBJ whole genome shotgun (WGS) entry which is preliminary data.</text>
</comment>